<dbReference type="EMBL" id="SNZK01000001">
    <property type="protein sequence ID" value="TDR55115.1"/>
    <property type="molecule type" value="Genomic_DNA"/>
</dbReference>
<sequence>MITDADKAFMSQARADMLGGRTFTIILLPDEVEATDPDTGEEVKIPSAPVEVQAHVTESPTYSSSGGWDISDGLLIYTADIKADINIEDWVDVTYFEYNSDKYRVIRKPQKGISKRNRVEVFGELIT</sequence>
<evidence type="ECO:0000313" key="1">
    <source>
        <dbReference type="EMBL" id="TDR55115.1"/>
    </source>
</evidence>
<protein>
    <submittedName>
        <fullName evidence="1">Uncharacterized protein</fullName>
    </submittedName>
</protein>
<dbReference type="RefSeq" id="WP_036072846.1">
    <property type="nucleotide sequence ID" value="NZ_SNZK01000001.1"/>
</dbReference>
<evidence type="ECO:0000313" key="2">
    <source>
        <dbReference type="Proteomes" id="UP000295558"/>
    </source>
</evidence>
<dbReference type="STRING" id="1265846.PROCOU_13918"/>
<name>A0A4R6ZRF8_9LIST</name>
<organism evidence="1 2">
    <name type="scientific">Listeria rocourtiae</name>
    <dbReference type="NCBI Taxonomy" id="647910"/>
    <lineage>
        <taxon>Bacteria</taxon>
        <taxon>Bacillati</taxon>
        <taxon>Bacillota</taxon>
        <taxon>Bacilli</taxon>
        <taxon>Bacillales</taxon>
        <taxon>Listeriaceae</taxon>
        <taxon>Listeria</taxon>
    </lineage>
</organism>
<proteinExistence type="predicted"/>
<reference evidence="1 2" key="1">
    <citation type="submission" date="2019-03" db="EMBL/GenBank/DDBJ databases">
        <title>Genomic Encyclopedia of Type Strains, Phase III (KMG-III): the genomes of soil and plant-associated and newly described type strains.</title>
        <authorList>
            <person name="Whitman W."/>
        </authorList>
    </citation>
    <scope>NUCLEOTIDE SEQUENCE [LARGE SCALE GENOMIC DNA]</scope>
    <source>
        <strain evidence="1 2">CECT 7972</strain>
    </source>
</reference>
<gene>
    <name evidence="1" type="ORF">DFP96_10143</name>
</gene>
<keyword evidence="2" id="KW-1185">Reference proteome</keyword>
<dbReference type="Proteomes" id="UP000295558">
    <property type="component" value="Unassembled WGS sequence"/>
</dbReference>
<comment type="caution">
    <text evidence="1">The sequence shown here is derived from an EMBL/GenBank/DDBJ whole genome shotgun (WGS) entry which is preliminary data.</text>
</comment>
<dbReference type="OrthoDB" id="2919781at2"/>
<accession>A0A4R6ZRF8</accession>
<dbReference type="AlphaFoldDB" id="A0A4R6ZRF8"/>